<sequence length="306" mass="33902">MANSSTFLTPAALLLGFAQLAYAQHAQQREPAASEPARQVSPQQVEQKAAMLNRVLNQSPVAARIANSQNDDARRRFARARDLTEHARHLAGEGQTRAADALLNEAIYEVSKAQQLVPDPGTLQAAERARYAQLEDSVAALRRTALIALPNAPRREESQQALRSADALIDQAVALAKSDKYIEANRNLDRALLLLLKDASTRLSGQTIVYDHRFANRREEFDFELDRHRSFEHLVPLALLEFRPSPEARALVARQVEQARELRERAEALFARDPIAALKDVSEATETLRRALQAAGLALPQTTSTP</sequence>
<evidence type="ECO:0000313" key="3">
    <source>
        <dbReference type="Proteomes" id="UP000622707"/>
    </source>
</evidence>
<name>A0ABS1JK28_9BURK</name>
<accession>A0ABS1JK28</accession>
<dbReference type="Proteomes" id="UP000622707">
    <property type="component" value="Unassembled WGS sequence"/>
</dbReference>
<feature type="chain" id="PRO_5046424067" description="YfdX protein" evidence="1">
    <location>
        <begin position="24"/>
        <end position="306"/>
    </location>
</feature>
<evidence type="ECO:0008006" key="4">
    <source>
        <dbReference type="Google" id="ProtNLM"/>
    </source>
</evidence>
<dbReference type="EMBL" id="JAEQND010000002">
    <property type="protein sequence ID" value="MBL0424170.1"/>
    <property type="molecule type" value="Genomic_DNA"/>
</dbReference>
<keyword evidence="1" id="KW-0732">Signal</keyword>
<evidence type="ECO:0000313" key="2">
    <source>
        <dbReference type="EMBL" id="MBL0424170.1"/>
    </source>
</evidence>
<organism evidence="2 3">
    <name type="scientific">Ramlibacter alkalitolerans</name>
    <dbReference type="NCBI Taxonomy" id="2039631"/>
    <lineage>
        <taxon>Bacteria</taxon>
        <taxon>Pseudomonadati</taxon>
        <taxon>Pseudomonadota</taxon>
        <taxon>Betaproteobacteria</taxon>
        <taxon>Burkholderiales</taxon>
        <taxon>Comamonadaceae</taxon>
        <taxon>Ramlibacter</taxon>
    </lineage>
</organism>
<keyword evidence="3" id="KW-1185">Reference proteome</keyword>
<gene>
    <name evidence="2" type="ORF">JI746_03535</name>
</gene>
<evidence type="ECO:0000256" key="1">
    <source>
        <dbReference type="SAM" id="SignalP"/>
    </source>
</evidence>
<reference evidence="2 3" key="1">
    <citation type="journal article" date="2017" name="Int. J. Syst. Evol. Microbiol.">
        <title>Ramlibacter alkalitolerans sp. nov., alkali-tolerant bacterium isolated from soil of ginseng.</title>
        <authorList>
            <person name="Lee D.H."/>
            <person name="Cha C.J."/>
        </authorList>
    </citation>
    <scope>NUCLEOTIDE SEQUENCE [LARGE SCALE GENOMIC DNA]</scope>
    <source>
        <strain evidence="2 3">KACC 19305</strain>
    </source>
</reference>
<feature type="signal peptide" evidence="1">
    <location>
        <begin position="1"/>
        <end position="23"/>
    </location>
</feature>
<comment type="caution">
    <text evidence="2">The sequence shown here is derived from an EMBL/GenBank/DDBJ whole genome shotgun (WGS) entry which is preliminary data.</text>
</comment>
<dbReference type="RefSeq" id="WP_201687413.1">
    <property type="nucleotide sequence ID" value="NZ_JAEQND010000002.1"/>
</dbReference>
<proteinExistence type="predicted"/>
<protein>
    <recommendedName>
        <fullName evidence="4">YfdX protein</fullName>
    </recommendedName>
</protein>